<evidence type="ECO:0000313" key="3">
    <source>
        <dbReference type="Proteomes" id="UP000663870"/>
    </source>
</evidence>
<comment type="caution">
    <text evidence="2">The sequence shown here is derived from an EMBL/GenBank/DDBJ whole genome shotgun (WGS) entry which is preliminary data.</text>
</comment>
<reference evidence="2" key="1">
    <citation type="submission" date="2021-02" db="EMBL/GenBank/DDBJ databases">
        <authorList>
            <person name="Nowell W R."/>
        </authorList>
    </citation>
    <scope>NUCLEOTIDE SEQUENCE</scope>
</reference>
<keyword evidence="3" id="KW-1185">Reference proteome</keyword>
<evidence type="ECO:0000313" key="2">
    <source>
        <dbReference type="EMBL" id="CAF1556780.1"/>
    </source>
</evidence>
<accession>A0A815XFA7</accession>
<proteinExistence type="predicted"/>
<gene>
    <name evidence="2" type="ORF">JXQ802_LOCUS44044</name>
    <name evidence="1" type="ORF">PYM288_LOCUS28706</name>
</gene>
<dbReference type="AlphaFoldDB" id="A0A815XFA7"/>
<dbReference type="Proteomes" id="UP000663870">
    <property type="component" value="Unassembled WGS sequence"/>
</dbReference>
<sequence>MVYIFNYILVKKEIHAGEPHRIKKSDLNELFSLENGWTIESIEDFIYESTSASPFGLDGRTYLSLIRHNKNIKY</sequence>
<dbReference type="EMBL" id="CAJNOH010002171">
    <property type="protein sequence ID" value="CAF1277417.1"/>
    <property type="molecule type" value="Genomic_DNA"/>
</dbReference>
<organism evidence="2 3">
    <name type="scientific">Rotaria sordida</name>
    <dbReference type="NCBI Taxonomy" id="392033"/>
    <lineage>
        <taxon>Eukaryota</taxon>
        <taxon>Metazoa</taxon>
        <taxon>Spiralia</taxon>
        <taxon>Gnathifera</taxon>
        <taxon>Rotifera</taxon>
        <taxon>Eurotatoria</taxon>
        <taxon>Bdelloidea</taxon>
        <taxon>Philodinida</taxon>
        <taxon>Philodinidae</taxon>
        <taxon>Rotaria</taxon>
    </lineage>
</organism>
<dbReference type="Proteomes" id="UP000663854">
    <property type="component" value="Unassembled WGS sequence"/>
</dbReference>
<dbReference type="EMBL" id="CAJNOL010003301">
    <property type="protein sequence ID" value="CAF1556780.1"/>
    <property type="molecule type" value="Genomic_DNA"/>
</dbReference>
<name>A0A815XFA7_9BILA</name>
<protein>
    <submittedName>
        <fullName evidence="2">Uncharacterized protein</fullName>
    </submittedName>
</protein>
<evidence type="ECO:0000313" key="1">
    <source>
        <dbReference type="EMBL" id="CAF1277417.1"/>
    </source>
</evidence>